<reference evidence="1" key="2">
    <citation type="submission" date="2020-09" db="EMBL/GenBank/DDBJ databases">
        <authorList>
            <person name="Sun Q."/>
            <person name="Zhou Y."/>
        </authorList>
    </citation>
    <scope>NUCLEOTIDE SEQUENCE</scope>
    <source>
        <strain evidence="1">CGMCC 1.6333</strain>
    </source>
</reference>
<accession>A0A917WZK2</accession>
<organism evidence="1 2">
    <name type="scientific">Paraliobacillus quinghaiensis</name>
    <dbReference type="NCBI Taxonomy" id="470815"/>
    <lineage>
        <taxon>Bacteria</taxon>
        <taxon>Bacillati</taxon>
        <taxon>Bacillota</taxon>
        <taxon>Bacilli</taxon>
        <taxon>Bacillales</taxon>
        <taxon>Bacillaceae</taxon>
        <taxon>Paraliobacillus</taxon>
    </lineage>
</organism>
<dbReference type="Proteomes" id="UP000618460">
    <property type="component" value="Unassembled WGS sequence"/>
</dbReference>
<proteinExistence type="predicted"/>
<comment type="caution">
    <text evidence="1">The sequence shown here is derived from an EMBL/GenBank/DDBJ whole genome shotgun (WGS) entry which is preliminary data.</text>
</comment>
<gene>
    <name evidence="1" type="ORF">GCM10011351_31490</name>
</gene>
<protein>
    <submittedName>
        <fullName evidence="1">Uncharacterized protein</fullName>
    </submittedName>
</protein>
<reference evidence="1" key="1">
    <citation type="journal article" date="2014" name="Int. J. Syst. Evol. Microbiol.">
        <title>Complete genome sequence of Corynebacterium casei LMG S-19264T (=DSM 44701T), isolated from a smear-ripened cheese.</title>
        <authorList>
            <consortium name="US DOE Joint Genome Institute (JGI-PGF)"/>
            <person name="Walter F."/>
            <person name="Albersmeier A."/>
            <person name="Kalinowski J."/>
            <person name="Ruckert C."/>
        </authorList>
    </citation>
    <scope>NUCLEOTIDE SEQUENCE</scope>
    <source>
        <strain evidence="1">CGMCC 1.6333</strain>
    </source>
</reference>
<evidence type="ECO:0000313" key="2">
    <source>
        <dbReference type="Proteomes" id="UP000618460"/>
    </source>
</evidence>
<sequence length="52" mass="5723">MRYQILDYLADQMKLVTLLENKNRFSACDVNSLSMPCPAGTARAEDPLGGGF</sequence>
<evidence type="ECO:0000313" key="1">
    <source>
        <dbReference type="EMBL" id="GGM43242.1"/>
    </source>
</evidence>
<dbReference type="RefSeq" id="WP_162879258.1">
    <property type="nucleotide sequence ID" value="NZ_BMLG01000033.1"/>
</dbReference>
<dbReference type="AlphaFoldDB" id="A0A917WZK2"/>
<name>A0A917WZK2_9BACI</name>
<dbReference type="EMBL" id="BMLG01000033">
    <property type="protein sequence ID" value="GGM43242.1"/>
    <property type="molecule type" value="Genomic_DNA"/>
</dbReference>
<keyword evidence="2" id="KW-1185">Reference proteome</keyword>